<dbReference type="Proteomes" id="UP000628442">
    <property type="component" value="Unassembled WGS sequence"/>
</dbReference>
<dbReference type="InterPro" id="IPR014718">
    <property type="entry name" value="GH-type_carb-bd"/>
</dbReference>
<dbReference type="GO" id="GO:0030246">
    <property type="term" value="F:carbohydrate binding"/>
    <property type="evidence" value="ECO:0007669"/>
    <property type="project" value="InterPro"/>
</dbReference>
<dbReference type="PANTHER" id="PTHR35803">
    <property type="entry name" value="GLUCAN 1,4-ALPHA-GLUCOSIDASE SUSB-RELATED"/>
    <property type="match status" value="1"/>
</dbReference>
<dbReference type="Gene3D" id="2.70.98.10">
    <property type="match status" value="1"/>
</dbReference>
<dbReference type="Gene3D" id="3.20.20.70">
    <property type="entry name" value="Aldolase class I"/>
    <property type="match status" value="1"/>
</dbReference>
<protein>
    <submittedName>
        <fullName evidence="5">Alpha-glucosidase</fullName>
    </submittedName>
</protein>
<evidence type="ECO:0000259" key="4">
    <source>
        <dbReference type="Pfam" id="PF14509"/>
    </source>
</evidence>
<feature type="domain" description="Glycosyl-hydrolase 97 N-terminal" evidence="3">
    <location>
        <begin position="34"/>
        <end position="278"/>
    </location>
</feature>
<comment type="caution">
    <text evidence="5">The sequence shown here is derived from an EMBL/GenBank/DDBJ whole genome shotgun (WGS) entry which is preliminary data.</text>
</comment>
<dbReference type="EMBL" id="BMWV01000007">
    <property type="protein sequence ID" value="GGY48946.1"/>
    <property type="molecule type" value="Genomic_DNA"/>
</dbReference>
<reference evidence="5" key="1">
    <citation type="journal article" date="2014" name="Int. J. Syst. Evol. Microbiol.">
        <title>Complete genome sequence of Corynebacterium casei LMG S-19264T (=DSM 44701T), isolated from a smear-ripened cheese.</title>
        <authorList>
            <consortium name="US DOE Joint Genome Institute (JGI-PGF)"/>
            <person name="Walter F."/>
            <person name="Albersmeier A."/>
            <person name="Kalinowski J."/>
            <person name="Ruckert C."/>
        </authorList>
    </citation>
    <scope>NUCLEOTIDE SEQUENCE</scope>
    <source>
        <strain evidence="5">KCTC 12343</strain>
    </source>
</reference>
<name>A0AA87XYR3_9BURK</name>
<dbReference type="InterPro" id="IPR029486">
    <property type="entry name" value="GH97_N"/>
</dbReference>
<dbReference type="PANTHER" id="PTHR35803:SF1">
    <property type="entry name" value="GLUCAN 1,4-ALPHA-GLUCOSIDASE SUSB"/>
    <property type="match status" value="1"/>
</dbReference>
<feature type="chain" id="PRO_5041741891" evidence="1">
    <location>
        <begin position="26"/>
        <end position="682"/>
    </location>
</feature>
<reference evidence="5" key="2">
    <citation type="submission" date="2022-12" db="EMBL/GenBank/DDBJ databases">
        <authorList>
            <person name="Sun Q."/>
            <person name="Kim S."/>
        </authorList>
    </citation>
    <scope>NUCLEOTIDE SEQUENCE</scope>
    <source>
        <strain evidence="5">KCTC 12343</strain>
    </source>
</reference>
<dbReference type="InterPro" id="IPR013785">
    <property type="entry name" value="Aldolase_TIM"/>
</dbReference>
<dbReference type="InterPro" id="IPR052720">
    <property type="entry name" value="Glycosyl_hydrolase_97"/>
</dbReference>
<evidence type="ECO:0000256" key="1">
    <source>
        <dbReference type="SAM" id="SignalP"/>
    </source>
</evidence>
<dbReference type="InterPro" id="IPR019563">
    <property type="entry name" value="GH97_catalytic"/>
</dbReference>
<keyword evidence="1" id="KW-0732">Signal</keyword>
<dbReference type="Pfam" id="PF10566">
    <property type="entry name" value="Glyco_hydro_97"/>
    <property type="match status" value="1"/>
</dbReference>
<evidence type="ECO:0000259" key="2">
    <source>
        <dbReference type="Pfam" id="PF10566"/>
    </source>
</evidence>
<sequence>MKAASNFAGLALAGTVLSLALPAQGAAAKAPECVRSPGQALELCTFVRAGQAYYTLKRNGAELLAPSALGLDFAAEARAAVTGIGNVARRSHDSEWQQPWGEERLVRDRHNELRVSYASTHGARAFDVVFRLFDDGLGLRYEYRHIPAGKAVAISGERTEFNFTDHYRAWWFDAHHHANLEALYRNGRLNDVATAELPFTIERPGTFLSVHQAALVDFASMYLERRGPGRFRAALYEGPDGVAVHKTGPFTTPWRTLLVGSTPGQLADSRITLNLNEPSKIADTSWIKPMKYVGVWWEIHLGKGTWSSGPQHAANTANVKRYMDFAAKYGFGGVLVEGWNVGWDGDWSRGTAFRFDQPYPDFDTAAITRHGAALGVELIGHHETGGGTENYGRQLDTAMRYYRQHGVHSVKTGYVGDGGNYQLTGGNGEVLRESYGGQYMVNFHQRVNEAAAAQRISVVAHEPVIDTGLRRTWPNMLSREGARGQEYNAWGKPTNPPEHVTILPFTRMLAGPMDFTPGIFDLTFGKQQVEQRVQSTLANQLALFVVLYSPVQMAADIPENYEKHMDAFQFIRDVPVDWERSRTLDSVIGDYAIVARQQRGGRDWFLGAVNDETRRAVTVPLDFLDKGMRYEATIYRDAPTADFRGNPHAYEIVRQEVGAADRLALPLAPGGGTAIRFRALDR</sequence>
<dbReference type="AlphaFoldDB" id="A0AA87XYR3"/>
<feature type="signal peptide" evidence="1">
    <location>
        <begin position="1"/>
        <end position="25"/>
    </location>
</feature>
<evidence type="ECO:0000259" key="3">
    <source>
        <dbReference type="Pfam" id="PF14508"/>
    </source>
</evidence>
<evidence type="ECO:0000313" key="5">
    <source>
        <dbReference type="EMBL" id="GGY48946.1"/>
    </source>
</evidence>
<feature type="domain" description="Glycosyl-hydrolase 97 catalytic" evidence="2">
    <location>
        <begin position="296"/>
        <end position="482"/>
    </location>
</feature>
<feature type="domain" description="Glycosyl-hydrolase 97 C-terminal oligomerisation" evidence="4">
    <location>
        <begin position="577"/>
        <end position="677"/>
    </location>
</feature>
<dbReference type="InterPro" id="IPR029483">
    <property type="entry name" value="GH97_C"/>
</dbReference>
<accession>A0AA87XYR3</accession>
<dbReference type="InterPro" id="IPR017853">
    <property type="entry name" value="GH"/>
</dbReference>
<evidence type="ECO:0000313" key="6">
    <source>
        <dbReference type="Proteomes" id="UP000628442"/>
    </source>
</evidence>
<dbReference type="RefSeq" id="WP_229420798.1">
    <property type="nucleotide sequence ID" value="NZ_BMWV01000007.1"/>
</dbReference>
<dbReference type="SUPFAM" id="SSF51445">
    <property type="entry name" value="(Trans)glycosidases"/>
    <property type="match status" value="1"/>
</dbReference>
<dbReference type="Pfam" id="PF14508">
    <property type="entry name" value="GH97_N"/>
    <property type="match status" value="1"/>
</dbReference>
<gene>
    <name evidence="5" type="primary">susB</name>
    <name evidence="5" type="ORF">GCM10007387_34030</name>
</gene>
<proteinExistence type="predicted"/>
<dbReference type="Pfam" id="PF14509">
    <property type="entry name" value="GH97_C"/>
    <property type="match status" value="1"/>
</dbReference>
<organism evidence="5 6">
    <name type="scientific">Pseudoduganella albidiflava</name>
    <dbReference type="NCBI Taxonomy" id="321983"/>
    <lineage>
        <taxon>Bacteria</taxon>
        <taxon>Pseudomonadati</taxon>
        <taxon>Pseudomonadota</taxon>
        <taxon>Betaproteobacteria</taxon>
        <taxon>Burkholderiales</taxon>
        <taxon>Oxalobacteraceae</taxon>
        <taxon>Telluria group</taxon>
        <taxon>Pseudoduganella</taxon>
    </lineage>
</organism>